<dbReference type="SUPFAM" id="SSF55718">
    <property type="entry name" value="SCP-like"/>
    <property type="match status" value="1"/>
</dbReference>
<sequence>MRTTVVADRWAEEFQRVSDGDAEISAHGRYFSCDYLLDMGERSYIVRVHRGKIEEIVADPGPLEAYQFALRASADTWRKFSQNPPPPMFHGIWAASFREDMSLEGDLLVLMQNLRCLTRQLELLRVTGAPV</sequence>
<dbReference type="RefSeq" id="WP_307564208.1">
    <property type="nucleotide sequence ID" value="NZ_JAUSQU010000001.1"/>
</dbReference>
<protein>
    <submittedName>
        <fullName evidence="1">Uncharacterized protein</fullName>
    </submittedName>
</protein>
<accession>A0ABT9QK81</accession>
<evidence type="ECO:0000313" key="2">
    <source>
        <dbReference type="Proteomes" id="UP001225356"/>
    </source>
</evidence>
<dbReference type="EMBL" id="JAUSQU010000001">
    <property type="protein sequence ID" value="MDP9847163.1"/>
    <property type="molecule type" value="Genomic_DNA"/>
</dbReference>
<proteinExistence type="predicted"/>
<organism evidence="1 2">
    <name type="scientific">Streptosporangium lutulentum</name>
    <dbReference type="NCBI Taxonomy" id="1461250"/>
    <lineage>
        <taxon>Bacteria</taxon>
        <taxon>Bacillati</taxon>
        <taxon>Actinomycetota</taxon>
        <taxon>Actinomycetes</taxon>
        <taxon>Streptosporangiales</taxon>
        <taxon>Streptosporangiaceae</taxon>
        <taxon>Streptosporangium</taxon>
    </lineage>
</organism>
<keyword evidence="2" id="KW-1185">Reference proteome</keyword>
<reference evidence="1 2" key="1">
    <citation type="submission" date="2023-07" db="EMBL/GenBank/DDBJ databases">
        <title>Sequencing the genomes of 1000 actinobacteria strains.</title>
        <authorList>
            <person name="Klenk H.-P."/>
        </authorList>
    </citation>
    <scope>NUCLEOTIDE SEQUENCE [LARGE SCALE GENOMIC DNA]</scope>
    <source>
        <strain evidence="1 2">DSM 46740</strain>
    </source>
</reference>
<evidence type="ECO:0000313" key="1">
    <source>
        <dbReference type="EMBL" id="MDP9847163.1"/>
    </source>
</evidence>
<dbReference type="InterPro" id="IPR036527">
    <property type="entry name" value="SCP2_sterol-bd_dom_sf"/>
</dbReference>
<dbReference type="Proteomes" id="UP001225356">
    <property type="component" value="Unassembled WGS sequence"/>
</dbReference>
<comment type="caution">
    <text evidence="1">The sequence shown here is derived from an EMBL/GenBank/DDBJ whole genome shotgun (WGS) entry which is preliminary data.</text>
</comment>
<gene>
    <name evidence="1" type="ORF">J2853_006374</name>
</gene>
<name>A0ABT9QK81_9ACTN</name>